<feature type="transmembrane region" description="Helical" evidence="12">
    <location>
        <begin position="256"/>
        <end position="278"/>
    </location>
</feature>
<keyword evidence="7 11" id="KW-1015">Disulfide bond</keyword>
<comment type="caution">
    <text evidence="15">The sequence shown here is derived from an EMBL/GenBank/DDBJ whole genome shotgun (WGS) entry which is preliminary data.</text>
</comment>
<dbReference type="InterPro" id="IPR003943">
    <property type="entry name" value="Prot_act_rcpt_3"/>
</dbReference>
<dbReference type="Gene3D" id="1.20.1070.10">
    <property type="entry name" value="Rhodopsin 7-helix transmembrane proteins"/>
    <property type="match status" value="1"/>
</dbReference>
<dbReference type="GO" id="GO:0007596">
    <property type="term" value="P:blood coagulation"/>
    <property type="evidence" value="ECO:0007669"/>
    <property type="project" value="InterPro"/>
</dbReference>
<feature type="transmembrane region" description="Helical" evidence="12">
    <location>
        <begin position="299"/>
        <end position="321"/>
    </location>
</feature>
<evidence type="ECO:0000256" key="6">
    <source>
        <dbReference type="ARBA" id="ARBA00023136"/>
    </source>
</evidence>
<dbReference type="GO" id="GO:0005886">
    <property type="term" value="C:plasma membrane"/>
    <property type="evidence" value="ECO:0007669"/>
    <property type="project" value="UniProtKB-SubCell"/>
</dbReference>
<feature type="signal peptide" evidence="13">
    <location>
        <begin position="1"/>
        <end position="22"/>
    </location>
</feature>
<evidence type="ECO:0000256" key="10">
    <source>
        <dbReference type="ARBA" id="ARBA00023224"/>
    </source>
</evidence>
<dbReference type="AlphaFoldDB" id="A0A9D3Q4B2"/>
<evidence type="ECO:0000313" key="16">
    <source>
        <dbReference type="Proteomes" id="UP001046870"/>
    </source>
</evidence>
<gene>
    <name evidence="15" type="ORF">MATL_G00088980</name>
</gene>
<keyword evidence="8" id="KW-0675">Receptor</keyword>
<keyword evidence="16" id="KW-1185">Reference proteome</keyword>
<dbReference type="SUPFAM" id="SSF81321">
    <property type="entry name" value="Family A G protein-coupled receptor-like"/>
    <property type="match status" value="1"/>
</dbReference>
<dbReference type="OrthoDB" id="8859266at2759"/>
<keyword evidence="3 12" id="KW-0812">Transmembrane</keyword>
<proteinExistence type="predicted"/>
<dbReference type="GO" id="GO:0007200">
    <property type="term" value="P:phospholipase C-activating G protein-coupled receptor signaling pathway"/>
    <property type="evidence" value="ECO:0007669"/>
    <property type="project" value="TreeGrafter"/>
</dbReference>
<evidence type="ECO:0000256" key="8">
    <source>
        <dbReference type="ARBA" id="ARBA00023170"/>
    </source>
</evidence>
<feature type="transmembrane region" description="Helical" evidence="12">
    <location>
        <begin position="91"/>
        <end position="112"/>
    </location>
</feature>
<evidence type="ECO:0000256" key="11">
    <source>
        <dbReference type="PIRSR" id="PIRSR603912-52"/>
    </source>
</evidence>
<dbReference type="PRINTS" id="PR01428">
    <property type="entry name" value="PROTEASEAR"/>
</dbReference>
<dbReference type="InterPro" id="IPR003912">
    <property type="entry name" value="Protea_act_rcpt"/>
</dbReference>
<dbReference type="Pfam" id="PF00001">
    <property type="entry name" value="7tm_1"/>
    <property type="match status" value="1"/>
</dbReference>
<keyword evidence="9" id="KW-0325">Glycoprotein</keyword>
<keyword evidence="2" id="KW-1003">Cell membrane</keyword>
<keyword evidence="4 12" id="KW-1133">Transmembrane helix</keyword>
<feature type="transmembrane region" description="Helical" evidence="12">
    <location>
        <begin position="333"/>
        <end position="353"/>
    </location>
</feature>
<dbReference type="PROSITE" id="PS50262">
    <property type="entry name" value="G_PROTEIN_RECEP_F1_2"/>
    <property type="match status" value="1"/>
</dbReference>
<keyword evidence="6 12" id="KW-0472">Membrane</keyword>
<name>A0A9D3Q4B2_MEGAT</name>
<dbReference type="FunFam" id="1.20.1070.10:FF:000040">
    <property type="entry name" value="Coagulation factor 2 (thrombin) receptor"/>
    <property type="match status" value="1"/>
</dbReference>
<keyword evidence="5" id="KW-0297">G-protein coupled receptor</keyword>
<keyword evidence="13" id="KW-0732">Signal</keyword>
<dbReference type="InterPro" id="IPR017452">
    <property type="entry name" value="GPCR_Rhodpsn_7TM"/>
</dbReference>
<evidence type="ECO:0000256" key="1">
    <source>
        <dbReference type="ARBA" id="ARBA00004651"/>
    </source>
</evidence>
<evidence type="ECO:0000256" key="2">
    <source>
        <dbReference type="ARBA" id="ARBA00022475"/>
    </source>
</evidence>
<dbReference type="PANTHER" id="PTHR24232:SF0">
    <property type="entry name" value="PROTEINASE-ACTIVATED RECEPTOR 3"/>
    <property type="match status" value="1"/>
</dbReference>
<accession>A0A9D3Q4B2</accession>
<comment type="subcellular location">
    <subcellularLocation>
        <location evidence="1">Cell membrane</location>
        <topology evidence="1">Multi-pass membrane protein</topology>
    </subcellularLocation>
</comment>
<feature type="domain" description="G-protein coupled receptors family 1 profile" evidence="14">
    <location>
        <begin position="106"/>
        <end position="353"/>
    </location>
</feature>
<dbReference type="PRINTS" id="PR01429">
    <property type="entry name" value="PROTEASEAR3"/>
</dbReference>
<reference evidence="15" key="1">
    <citation type="submission" date="2021-01" db="EMBL/GenBank/DDBJ databases">
        <authorList>
            <person name="Zahm M."/>
            <person name="Roques C."/>
            <person name="Cabau C."/>
            <person name="Klopp C."/>
            <person name="Donnadieu C."/>
            <person name="Jouanno E."/>
            <person name="Lampietro C."/>
            <person name="Louis A."/>
            <person name="Herpin A."/>
            <person name="Echchiki A."/>
            <person name="Berthelot C."/>
            <person name="Parey E."/>
            <person name="Roest-Crollius H."/>
            <person name="Braasch I."/>
            <person name="Postlethwait J."/>
            <person name="Bobe J."/>
            <person name="Montfort J."/>
            <person name="Bouchez O."/>
            <person name="Begum T."/>
            <person name="Mejri S."/>
            <person name="Adams A."/>
            <person name="Chen W.-J."/>
            <person name="Guiguen Y."/>
        </authorList>
    </citation>
    <scope>NUCLEOTIDE SEQUENCE</scope>
    <source>
        <strain evidence="15">YG-15Mar2019-1</strain>
        <tissue evidence="15">Brain</tissue>
    </source>
</reference>
<evidence type="ECO:0000256" key="13">
    <source>
        <dbReference type="SAM" id="SignalP"/>
    </source>
</evidence>
<dbReference type="PANTHER" id="PTHR24232">
    <property type="entry name" value="G-PROTEIN COUPLED RECEPTOR"/>
    <property type="match status" value="1"/>
</dbReference>
<dbReference type="InterPro" id="IPR000276">
    <property type="entry name" value="GPCR_Rhodpsn"/>
</dbReference>
<evidence type="ECO:0000256" key="3">
    <source>
        <dbReference type="ARBA" id="ARBA00022692"/>
    </source>
</evidence>
<evidence type="ECO:0000256" key="9">
    <source>
        <dbReference type="ARBA" id="ARBA00023180"/>
    </source>
</evidence>
<protein>
    <recommendedName>
        <fullName evidence="14">G-protein coupled receptors family 1 profile domain-containing protein</fullName>
    </recommendedName>
</protein>
<evidence type="ECO:0000256" key="12">
    <source>
        <dbReference type="SAM" id="Phobius"/>
    </source>
</evidence>
<sequence>MVGKLLLILLISLVILDAWVQAKGKKSQKTKRNNTMILIPKTFRGQKIIPEIEWSTDSPSSSSSSPSPAPHLALHANSTAEYLTGVLSTRVIPAAYAAAILIGIPSNAAILGTLGAKTKTFSAAILYFSLALSDLLFLLTLIAKVLYHLNGNDWVFGEALCKVVTACFYGNVYCSIHTLTCLSVKRYLAIVHPFAYKGLPKRSCAIWSVLTVWAVFFAGTVPEFLVRQSYHLPQLGITTCHDVLPLNDRSYSFLPYYKLCLTCAGFFLPFLVTVISYMSIIHQLNKSHHDWAYYIKTSTLVFVVFAVCFAPSNVISFIHYINLYTSREEHFYIFYSVAVCLCSLHSCLDPFLLSLMSRSTGSKSNYLTFKGKTVSISV</sequence>
<evidence type="ECO:0000313" key="15">
    <source>
        <dbReference type="EMBL" id="KAG7477028.1"/>
    </source>
</evidence>
<dbReference type="GO" id="GO:0035025">
    <property type="term" value="P:positive regulation of Rho protein signal transduction"/>
    <property type="evidence" value="ECO:0007669"/>
    <property type="project" value="TreeGrafter"/>
</dbReference>
<feature type="transmembrane region" description="Helical" evidence="12">
    <location>
        <begin position="205"/>
        <end position="225"/>
    </location>
</feature>
<evidence type="ECO:0000256" key="5">
    <source>
        <dbReference type="ARBA" id="ARBA00023040"/>
    </source>
</evidence>
<evidence type="ECO:0000256" key="7">
    <source>
        <dbReference type="ARBA" id="ARBA00023157"/>
    </source>
</evidence>
<feature type="disulfide bond" evidence="11">
    <location>
        <begin position="161"/>
        <end position="240"/>
    </location>
</feature>
<feature type="transmembrane region" description="Helical" evidence="12">
    <location>
        <begin position="124"/>
        <end position="143"/>
    </location>
</feature>
<dbReference type="PRINTS" id="PR00237">
    <property type="entry name" value="GPCRRHODOPSN"/>
</dbReference>
<organism evidence="15 16">
    <name type="scientific">Megalops atlanticus</name>
    <name type="common">Tarpon</name>
    <name type="synonym">Clupea gigantea</name>
    <dbReference type="NCBI Taxonomy" id="7932"/>
    <lineage>
        <taxon>Eukaryota</taxon>
        <taxon>Metazoa</taxon>
        <taxon>Chordata</taxon>
        <taxon>Craniata</taxon>
        <taxon>Vertebrata</taxon>
        <taxon>Euteleostomi</taxon>
        <taxon>Actinopterygii</taxon>
        <taxon>Neopterygii</taxon>
        <taxon>Teleostei</taxon>
        <taxon>Elopiformes</taxon>
        <taxon>Megalopidae</taxon>
        <taxon>Megalops</taxon>
    </lineage>
</organism>
<evidence type="ECO:0000259" key="14">
    <source>
        <dbReference type="PROSITE" id="PS50262"/>
    </source>
</evidence>
<evidence type="ECO:0000256" key="4">
    <source>
        <dbReference type="ARBA" id="ARBA00022989"/>
    </source>
</evidence>
<feature type="chain" id="PRO_5039521125" description="G-protein coupled receptors family 1 profile domain-containing protein" evidence="13">
    <location>
        <begin position="23"/>
        <end position="378"/>
    </location>
</feature>
<dbReference type="GO" id="GO:0015057">
    <property type="term" value="F:thrombin-activated receptor activity"/>
    <property type="evidence" value="ECO:0007669"/>
    <property type="project" value="InterPro"/>
</dbReference>
<dbReference type="Proteomes" id="UP001046870">
    <property type="component" value="Chromosome 6"/>
</dbReference>
<keyword evidence="10" id="KW-0807">Transducer</keyword>
<dbReference type="EMBL" id="JAFDVH010000006">
    <property type="protein sequence ID" value="KAG7477028.1"/>
    <property type="molecule type" value="Genomic_DNA"/>
</dbReference>